<dbReference type="Proteomes" id="UP000306980">
    <property type="component" value="Unassembled WGS sequence"/>
</dbReference>
<dbReference type="Pfam" id="PF09648">
    <property type="entry name" value="YycI"/>
    <property type="match status" value="1"/>
</dbReference>
<keyword evidence="1" id="KW-0812">Transmembrane</keyword>
<name>A0A5S3QKH6_9BACI</name>
<evidence type="ECO:0000313" key="4">
    <source>
        <dbReference type="Proteomes" id="UP000306980"/>
    </source>
</evidence>
<protein>
    <recommendedName>
        <fullName evidence="2">Regulatory protein YycH-like domain-containing protein</fullName>
    </recommendedName>
</protein>
<feature type="transmembrane region" description="Helical" evidence="1">
    <location>
        <begin position="6"/>
        <end position="26"/>
    </location>
</feature>
<comment type="caution">
    <text evidence="3">The sequence shown here is derived from an EMBL/GenBank/DDBJ whole genome shotgun (WGS) entry which is preliminary data.</text>
</comment>
<sequence>MEWKQIKTLFILCFLVLDVYLLFMFFDKQEDWDFGFESPDKSTLEQELESENITISADLPNKELKESYITAGKKTFTKDDLNYFNTLENQQVNVIDETFILSRFKDPVKLPEKANGDLINELVKSRILLPGNYTFSSWNKSMNVLIFFQQKKDRSIYYNQHGIVLVYLNDDNEMVFYTQTMLGKAESPSEEKTLVKPMDAIKVLYEGNRIWPGDDITGVKIGFHTKIPLPSGEQVFAPTWIITVNEDENFYVNAIENQVVKSDELTFLNDAVSEIMKKVQNLPDESDIKDYVLDYINENISSANKRSEANDDAF</sequence>
<keyword evidence="1" id="KW-1133">Transmembrane helix</keyword>
<gene>
    <name evidence="3" type="ORF">FFL34_08975</name>
</gene>
<reference evidence="3 4" key="1">
    <citation type="submission" date="2019-05" db="EMBL/GenBank/DDBJ databases">
        <title>Genomic analysis of Lentibacillus sp. NKC220-2.</title>
        <authorList>
            <person name="Oh Y.J."/>
        </authorList>
    </citation>
    <scope>NUCLEOTIDE SEQUENCE [LARGE SCALE GENOMIC DNA]</scope>
    <source>
        <strain evidence="3 4">NKC220-2</strain>
    </source>
</reference>
<dbReference type="EMBL" id="VCIA01000001">
    <property type="protein sequence ID" value="TMN22249.1"/>
    <property type="molecule type" value="Genomic_DNA"/>
</dbReference>
<evidence type="ECO:0000256" key="1">
    <source>
        <dbReference type="SAM" id="Phobius"/>
    </source>
</evidence>
<dbReference type="InterPro" id="IPR018604">
    <property type="entry name" value="YycI-like"/>
</dbReference>
<dbReference type="RefSeq" id="WP_138603158.1">
    <property type="nucleotide sequence ID" value="NZ_VCIA01000001.1"/>
</dbReference>
<dbReference type="Gene3D" id="2.40.128.690">
    <property type="entry name" value="YycH protein, domain 3-like"/>
    <property type="match status" value="1"/>
</dbReference>
<dbReference type="AlphaFoldDB" id="A0A5S3QKH6"/>
<organism evidence="3 4">
    <name type="scientific">Lentibacillus cibarius</name>
    <dbReference type="NCBI Taxonomy" id="2583219"/>
    <lineage>
        <taxon>Bacteria</taxon>
        <taxon>Bacillati</taxon>
        <taxon>Bacillota</taxon>
        <taxon>Bacilli</taxon>
        <taxon>Bacillales</taxon>
        <taxon>Bacillaceae</taxon>
        <taxon>Lentibacillus</taxon>
    </lineage>
</organism>
<evidence type="ECO:0000313" key="3">
    <source>
        <dbReference type="EMBL" id="TMN22249.1"/>
    </source>
</evidence>
<feature type="domain" description="Regulatory protein YycH-like" evidence="2">
    <location>
        <begin position="40"/>
        <end position="255"/>
    </location>
</feature>
<keyword evidence="1" id="KW-0472">Membrane</keyword>
<accession>A0A5S3QKH6</accession>
<evidence type="ECO:0000259" key="2">
    <source>
        <dbReference type="Pfam" id="PF09648"/>
    </source>
</evidence>
<proteinExistence type="predicted"/>
<dbReference type="GO" id="GO:0016020">
    <property type="term" value="C:membrane"/>
    <property type="evidence" value="ECO:0007669"/>
    <property type="project" value="InterPro"/>
</dbReference>
<dbReference type="OrthoDB" id="2388036at2"/>